<dbReference type="EMBL" id="JAUHJR010000009">
    <property type="protein sequence ID" value="MDN4163150.1"/>
    <property type="molecule type" value="Genomic_DNA"/>
</dbReference>
<dbReference type="Pfam" id="PF10825">
    <property type="entry name" value="DUF2752"/>
    <property type="match status" value="1"/>
</dbReference>
<name>A0ABT8EY86_9ACTN</name>
<keyword evidence="1" id="KW-0472">Membrane</keyword>
<dbReference type="RefSeq" id="WP_300962380.1">
    <property type="nucleotide sequence ID" value="NZ_JAUHJR010000009.1"/>
</dbReference>
<feature type="transmembrane region" description="Helical" evidence="1">
    <location>
        <begin position="72"/>
        <end position="90"/>
    </location>
</feature>
<dbReference type="Proteomes" id="UP001168537">
    <property type="component" value="Unassembled WGS sequence"/>
</dbReference>
<comment type="caution">
    <text evidence="2">The sequence shown here is derived from an EMBL/GenBank/DDBJ whole genome shotgun (WGS) entry which is preliminary data.</text>
</comment>
<keyword evidence="1" id="KW-1133">Transmembrane helix</keyword>
<evidence type="ECO:0000313" key="3">
    <source>
        <dbReference type="Proteomes" id="UP001168537"/>
    </source>
</evidence>
<reference evidence="2" key="1">
    <citation type="submission" date="2023-06" db="EMBL/GenBank/DDBJ databases">
        <title>Draft genome sequence of Nocardioides sp. SOB72.</title>
        <authorList>
            <person name="Zhang G."/>
        </authorList>
    </citation>
    <scope>NUCLEOTIDE SEQUENCE</scope>
    <source>
        <strain evidence="2">SOB72</strain>
    </source>
</reference>
<keyword evidence="3" id="KW-1185">Reference proteome</keyword>
<gene>
    <name evidence="2" type="ORF">QWY29_17405</name>
</gene>
<dbReference type="InterPro" id="IPR021215">
    <property type="entry name" value="DUF2752"/>
</dbReference>
<organism evidence="2 3">
    <name type="scientific">Nocardioides abyssi</name>
    <dbReference type="NCBI Taxonomy" id="3058370"/>
    <lineage>
        <taxon>Bacteria</taxon>
        <taxon>Bacillati</taxon>
        <taxon>Actinomycetota</taxon>
        <taxon>Actinomycetes</taxon>
        <taxon>Propionibacteriales</taxon>
        <taxon>Nocardioidaceae</taxon>
        <taxon>Nocardioides</taxon>
    </lineage>
</organism>
<keyword evidence="1" id="KW-0812">Transmembrane</keyword>
<feature type="transmembrane region" description="Helical" evidence="1">
    <location>
        <begin position="110"/>
        <end position="132"/>
    </location>
</feature>
<proteinExistence type="predicted"/>
<sequence length="133" mass="13693">MTLRQRLLAPGVTLGGLAAAALALRLRDPHEPGAWGVCPSAALGLACPGCGGLRAVNDLTHGRWADAASSNLLLVALLLVLAVVGGWWVLRRRPDGRSPVSPRLARGATVTLGVVALAFTVLRNLPAGAWLAP</sequence>
<protein>
    <submittedName>
        <fullName evidence="2">DUF2752 domain-containing protein</fullName>
    </submittedName>
</protein>
<evidence type="ECO:0000313" key="2">
    <source>
        <dbReference type="EMBL" id="MDN4163150.1"/>
    </source>
</evidence>
<evidence type="ECO:0000256" key="1">
    <source>
        <dbReference type="SAM" id="Phobius"/>
    </source>
</evidence>
<accession>A0ABT8EY86</accession>